<evidence type="ECO:0000313" key="4">
    <source>
        <dbReference type="Proteomes" id="UP001497457"/>
    </source>
</evidence>
<evidence type="ECO:0000313" key="3">
    <source>
        <dbReference type="EMBL" id="CAL4932563.1"/>
    </source>
</evidence>
<dbReference type="SUPFAM" id="SSF81383">
    <property type="entry name" value="F-box domain"/>
    <property type="match status" value="1"/>
</dbReference>
<dbReference type="InterPro" id="IPR001810">
    <property type="entry name" value="F-box_dom"/>
</dbReference>
<dbReference type="Pfam" id="PF24523">
    <property type="entry name" value="DUF7595"/>
    <property type="match status" value="1"/>
</dbReference>
<organism evidence="3 4">
    <name type="scientific">Urochloa decumbens</name>
    <dbReference type="NCBI Taxonomy" id="240449"/>
    <lineage>
        <taxon>Eukaryota</taxon>
        <taxon>Viridiplantae</taxon>
        <taxon>Streptophyta</taxon>
        <taxon>Embryophyta</taxon>
        <taxon>Tracheophyta</taxon>
        <taxon>Spermatophyta</taxon>
        <taxon>Magnoliopsida</taxon>
        <taxon>Liliopsida</taxon>
        <taxon>Poales</taxon>
        <taxon>Poaceae</taxon>
        <taxon>PACMAD clade</taxon>
        <taxon>Panicoideae</taxon>
        <taxon>Panicodae</taxon>
        <taxon>Paniceae</taxon>
        <taxon>Melinidinae</taxon>
        <taxon>Urochloa</taxon>
    </lineage>
</organism>
<dbReference type="CDD" id="cd09917">
    <property type="entry name" value="F-box_SF"/>
    <property type="match status" value="1"/>
</dbReference>
<evidence type="ECO:0008006" key="5">
    <source>
        <dbReference type="Google" id="ProtNLM"/>
    </source>
</evidence>
<dbReference type="EMBL" id="OZ075125">
    <property type="protein sequence ID" value="CAL4932563.1"/>
    <property type="molecule type" value="Genomic_DNA"/>
</dbReference>
<dbReference type="PANTHER" id="PTHR35828">
    <property type="entry name" value="OS08G0203800 PROTEIN-RELATED"/>
    <property type="match status" value="1"/>
</dbReference>
<dbReference type="Proteomes" id="UP001497457">
    <property type="component" value="Chromosome 15b"/>
</dbReference>
<dbReference type="InterPro" id="IPR056016">
    <property type="entry name" value="DUF7595"/>
</dbReference>
<accession>A0ABC8XTR8</accession>
<dbReference type="Pfam" id="PF12937">
    <property type="entry name" value="F-box-like"/>
    <property type="match status" value="1"/>
</dbReference>
<dbReference type="InterPro" id="IPR036047">
    <property type="entry name" value="F-box-like_dom_sf"/>
</dbReference>
<evidence type="ECO:0000259" key="1">
    <source>
        <dbReference type="Pfam" id="PF12937"/>
    </source>
</evidence>
<reference evidence="3" key="1">
    <citation type="submission" date="2024-10" db="EMBL/GenBank/DDBJ databases">
        <authorList>
            <person name="Ryan C."/>
        </authorList>
    </citation>
    <scope>NUCLEOTIDE SEQUENCE [LARGE SCALE GENOMIC DNA]</scope>
</reference>
<sequence length="440" mass="48927">MPATLLLLPPLELDGGKLDAVVVPVSCLPTDILLEIFVRTDPATLVRCAATSKDHLRRVADPAFLRRYGHRLDSRFVPSLLLGLYCDDDDSDDEDDDQLFRIMVAPGPAPAATTPCRSLGEDTVSTLMDWNYTPVTACAGLLFAKDLYTSPDLVKGRVIHTSRSQRYCTCTSIPPADISSVSLVLLPEYYDDDENGLISFRLVAVNLRTVTSLRQSRLCAQIFRSRSGKWDWVPPMDVSLPGGSPYTWHDTQAAVLRTGGGTVAYWLCKSGISYHIVSFHIDDVQAGVIELPPGCHDLQRNSDELLLVPSADRKRLTLLAADGLKINVWTRTAANSTATKCWERHLVIDVLGVAGELSQRWPLPRQVEPEARVKFERWFGERSGTAVLKIDRCGHFALNLATKKLQLLKEFSETVDMWLLCGHEINPIPLLRKLQLLNIT</sequence>
<dbReference type="AlphaFoldDB" id="A0ABC8XTR8"/>
<gene>
    <name evidence="3" type="ORF">URODEC1_LOCUS27714</name>
</gene>
<keyword evidence="4" id="KW-1185">Reference proteome</keyword>
<name>A0ABC8XTR8_9POAL</name>
<evidence type="ECO:0000259" key="2">
    <source>
        <dbReference type="Pfam" id="PF24523"/>
    </source>
</evidence>
<feature type="domain" description="F-box" evidence="1">
    <location>
        <begin position="26"/>
        <end position="65"/>
    </location>
</feature>
<protein>
    <recommendedName>
        <fullName evidence="5">F-box domain-containing protein</fullName>
    </recommendedName>
</protein>
<feature type="domain" description="DUF7595" evidence="2">
    <location>
        <begin position="231"/>
        <end position="434"/>
    </location>
</feature>
<proteinExistence type="predicted"/>